<evidence type="ECO:0000313" key="2">
    <source>
        <dbReference type="EMBL" id="WWD21885.1"/>
    </source>
</evidence>
<reference evidence="2" key="2">
    <citation type="submission" date="2024-01" db="EMBL/GenBank/DDBJ databases">
        <title>Comparative genomics of Cryptococcus and Kwoniella reveals pathogenesis evolution and contrasting modes of karyotype evolution via chromosome fusion or intercentromeric recombination.</title>
        <authorList>
            <person name="Coelho M.A."/>
            <person name="David-Palma M."/>
            <person name="Shea T."/>
            <person name="Bowers K."/>
            <person name="McGinley-Smith S."/>
            <person name="Mohammad A.W."/>
            <person name="Gnirke A."/>
            <person name="Yurkov A.M."/>
            <person name="Nowrousian M."/>
            <person name="Sun S."/>
            <person name="Cuomo C.A."/>
            <person name="Heitman J."/>
        </authorList>
    </citation>
    <scope>NUCLEOTIDE SEQUENCE</scope>
    <source>
        <strain evidence="2">CBS 12478</strain>
    </source>
</reference>
<dbReference type="RefSeq" id="XP_031858685.2">
    <property type="nucleotide sequence ID" value="XM_032007043.2"/>
</dbReference>
<dbReference type="GO" id="GO:0008757">
    <property type="term" value="F:S-adenosylmethionine-dependent methyltransferase activity"/>
    <property type="evidence" value="ECO:0007669"/>
    <property type="project" value="UniProtKB-ARBA"/>
</dbReference>
<dbReference type="SUPFAM" id="SSF53335">
    <property type="entry name" value="S-adenosyl-L-methionine-dependent methyltransferases"/>
    <property type="match status" value="1"/>
</dbReference>
<accession>A0AAJ8LRD8</accession>
<evidence type="ECO:0000256" key="1">
    <source>
        <dbReference type="SAM" id="MobiDB-lite"/>
    </source>
</evidence>
<dbReference type="KEGG" id="ksn:43591211"/>
<gene>
    <name evidence="2" type="ORF">CI109_106373</name>
</gene>
<name>A0AAJ8LRD8_9TREE</name>
<dbReference type="Pfam" id="PF10294">
    <property type="entry name" value="Methyltransf_16"/>
    <property type="match status" value="2"/>
</dbReference>
<feature type="region of interest" description="Disordered" evidence="1">
    <location>
        <begin position="120"/>
        <end position="148"/>
    </location>
</feature>
<protein>
    <submittedName>
        <fullName evidence="2">Uncharacterized protein</fullName>
    </submittedName>
</protein>
<dbReference type="GO" id="GO:0032991">
    <property type="term" value="C:protein-containing complex"/>
    <property type="evidence" value="ECO:0007669"/>
    <property type="project" value="TreeGrafter"/>
</dbReference>
<dbReference type="PANTHER" id="PTHR14614">
    <property type="entry name" value="HEPATOCELLULAR CARCINOMA-ASSOCIATED ANTIGEN"/>
    <property type="match status" value="1"/>
</dbReference>
<keyword evidence="3" id="KW-1185">Reference proteome</keyword>
<dbReference type="Proteomes" id="UP000322225">
    <property type="component" value="Chromosome 12"/>
</dbReference>
<evidence type="ECO:0000313" key="3">
    <source>
        <dbReference type="Proteomes" id="UP000322225"/>
    </source>
</evidence>
<dbReference type="GO" id="GO:0005829">
    <property type="term" value="C:cytosol"/>
    <property type="evidence" value="ECO:0007669"/>
    <property type="project" value="TreeGrafter"/>
</dbReference>
<dbReference type="GeneID" id="43591211"/>
<feature type="region of interest" description="Disordered" evidence="1">
    <location>
        <begin position="262"/>
        <end position="284"/>
    </location>
</feature>
<reference evidence="2" key="1">
    <citation type="submission" date="2017-08" db="EMBL/GenBank/DDBJ databases">
        <authorList>
            <person name="Cuomo C."/>
            <person name="Billmyre B."/>
            <person name="Heitman J."/>
        </authorList>
    </citation>
    <scope>NUCLEOTIDE SEQUENCE</scope>
    <source>
        <strain evidence="2">CBS 12478</strain>
    </source>
</reference>
<dbReference type="EMBL" id="CP144062">
    <property type="protein sequence ID" value="WWD21885.1"/>
    <property type="molecule type" value="Genomic_DNA"/>
</dbReference>
<proteinExistence type="predicted"/>
<dbReference type="InterPro" id="IPR019410">
    <property type="entry name" value="Methyltransf_16"/>
</dbReference>
<dbReference type="InterPro" id="IPR029063">
    <property type="entry name" value="SAM-dependent_MTases_sf"/>
</dbReference>
<dbReference type="Gene3D" id="3.40.50.150">
    <property type="entry name" value="Vaccinia Virus protein VP39"/>
    <property type="match status" value="1"/>
</dbReference>
<sequence length="408" mass="44224">MFLSNSDGTKHQPELSEANVIIHKSRSPISAMTVTPTSRSPSPDFRQSLPECPNGLFNFPLDSVVVTDPDEEILELYMNLASTSPQLGPRDTDTGGLGFLDSSSSILELAIDLTPTLPSDFSEAGPSSGSVVGLGDKGKRGKKRTAKVEEKGVESVEVKIQQDLGMLKGRGGDTGSVLWRSSLHLARLVLSQYHHPPSSSLPILDTVALRKANILELGAGTGLLAVLLGPLCASYTASDRMENLKLVKRNLDLNGLGAAGQVPEIGDSHKKDKGPKGGKGQSETKATVRLEEVDWIAVSEETKRHRTNSHTHDGEEETKYDMILAVDCIYNEHLIQPLVDTLARYCPVGGKTVVCVVVELRSADVLTTFLETWTSDPSGPWTIVRLGEKGLGRWDGKRARWVGWVGWR</sequence>
<dbReference type="AlphaFoldDB" id="A0AAJ8LRD8"/>
<organism evidence="2 3">
    <name type="scientific">Kwoniella shandongensis</name>
    <dbReference type="NCBI Taxonomy" id="1734106"/>
    <lineage>
        <taxon>Eukaryota</taxon>
        <taxon>Fungi</taxon>
        <taxon>Dikarya</taxon>
        <taxon>Basidiomycota</taxon>
        <taxon>Agaricomycotina</taxon>
        <taxon>Tremellomycetes</taxon>
        <taxon>Tremellales</taxon>
        <taxon>Cryptococcaceae</taxon>
        <taxon>Kwoniella</taxon>
    </lineage>
</organism>
<dbReference type="PANTHER" id="PTHR14614:SF109">
    <property type="entry name" value="RIBOSOMAL LYSINE N-METHYLTRANSFERASE 5"/>
    <property type="match status" value="1"/>
</dbReference>